<dbReference type="GO" id="GO:0003676">
    <property type="term" value="F:nucleic acid binding"/>
    <property type="evidence" value="ECO:0007669"/>
    <property type="project" value="InterPro"/>
</dbReference>
<dbReference type="KEGG" id="pda:103697343"/>
<gene>
    <name evidence="3" type="primary">LOC103697343</name>
</gene>
<reference evidence="3" key="1">
    <citation type="submission" date="2025-08" db="UniProtKB">
        <authorList>
            <consortium name="RefSeq"/>
        </authorList>
    </citation>
    <scope>IDENTIFICATION</scope>
    <source>
        <tissue evidence="3">Young leaves</tissue>
    </source>
</reference>
<feature type="domain" description="RNase H type-1" evidence="1">
    <location>
        <begin position="19"/>
        <end position="136"/>
    </location>
</feature>
<dbReference type="PANTHER" id="PTHR47723:SF24">
    <property type="entry name" value="RNASE H TYPE-1 DOMAIN-CONTAINING PROTEIN"/>
    <property type="match status" value="1"/>
</dbReference>
<dbReference type="AlphaFoldDB" id="A0A8B7BI83"/>
<evidence type="ECO:0000313" key="3">
    <source>
        <dbReference type="RefSeq" id="XP_008777407.1"/>
    </source>
</evidence>
<dbReference type="RefSeq" id="XP_008777407.1">
    <property type="nucleotide sequence ID" value="XM_008779185.1"/>
</dbReference>
<dbReference type="Gene3D" id="3.30.420.10">
    <property type="entry name" value="Ribonuclease H-like superfamily/Ribonuclease H"/>
    <property type="match status" value="1"/>
</dbReference>
<dbReference type="CDD" id="cd06222">
    <property type="entry name" value="RNase_H_like"/>
    <property type="match status" value="1"/>
</dbReference>
<dbReference type="InterPro" id="IPR002156">
    <property type="entry name" value="RNaseH_domain"/>
</dbReference>
<organism evidence="2 3">
    <name type="scientific">Phoenix dactylifera</name>
    <name type="common">Date palm</name>
    <dbReference type="NCBI Taxonomy" id="42345"/>
    <lineage>
        <taxon>Eukaryota</taxon>
        <taxon>Viridiplantae</taxon>
        <taxon>Streptophyta</taxon>
        <taxon>Embryophyta</taxon>
        <taxon>Tracheophyta</taxon>
        <taxon>Spermatophyta</taxon>
        <taxon>Magnoliopsida</taxon>
        <taxon>Liliopsida</taxon>
        <taxon>Arecaceae</taxon>
        <taxon>Coryphoideae</taxon>
        <taxon>Phoeniceae</taxon>
        <taxon>Phoenix</taxon>
    </lineage>
</organism>
<dbReference type="SUPFAM" id="SSF53098">
    <property type="entry name" value="Ribonuclease H-like"/>
    <property type="match status" value="1"/>
</dbReference>
<dbReference type="OrthoDB" id="1166192at2759"/>
<dbReference type="InterPro" id="IPR044730">
    <property type="entry name" value="RNase_H-like_dom_plant"/>
</dbReference>
<sequence>MTVFISWVPPSQGFLNVNFDDSVSKGGSCRGVGFIIRDHTATLVAVGDRRIFDTFVVCAVLRAAWEGLSYARQALGADHILLERDSASVIAWVRGQGHAIEERPMLRDICRLLGECRSNQATHVYKKANRADDWIAFLCFTMREDSSVENYS</sequence>
<accession>A0A8B7BI83</accession>
<keyword evidence="2" id="KW-1185">Reference proteome</keyword>
<dbReference type="Proteomes" id="UP000228380">
    <property type="component" value="Unplaced"/>
</dbReference>
<dbReference type="InterPro" id="IPR012337">
    <property type="entry name" value="RNaseH-like_sf"/>
</dbReference>
<evidence type="ECO:0000259" key="1">
    <source>
        <dbReference type="Pfam" id="PF13456"/>
    </source>
</evidence>
<dbReference type="InterPro" id="IPR036397">
    <property type="entry name" value="RNaseH_sf"/>
</dbReference>
<dbReference type="GeneID" id="103697343"/>
<proteinExistence type="predicted"/>
<dbReference type="InterPro" id="IPR053151">
    <property type="entry name" value="RNase_H-like"/>
</dbReference>
<name>A0A8B7BI83_PHODC</name>
<dbReference type="Pfam" id="PF13456">
    <property type="entry name" value="RVT_3"/>
    <property type="match status" value="1"/>
</dbReference>
<dbReference type="GO" id="GO:0004523">
    <property type="term" value="F:RNA-DNA hybrid ribonuclease activity"/>
    <property type="evidence" value="ECO:0007669"/>
    <property type="project" value="InterPro"/>
</dbReference>
<evidence type="ECO:0000313" key="2">
    <source>
        <dbReference type="Proteomes" id="UP000228380"/>
    </source>
</evidence>
<protein>
    <submittedName>
        <fullName evidence="3">Uncharacterized protein LOC103697343</fullName>
    </submittedName>
</protein>
<dbReference type="PANTHER" id="PTHR47723">
    <property type="entry name" value="OS05G0353850 PROTEIN"/>
    <property type="match status" value="1"/>
</dbReference>